<dbReference type="EMBL" id="BARV01028496">
    <property type="protein sequence ID" value="GAI34384.1"/>
    <property type="molecule type" value="Genomic_DNA"/>
</dbReference>
<dbReference type="AlphaFoldDB" id="X1PU41"/>
<dbReference type="InterPro" id="IPR039968">
    <property type="entry name" value="BcerS-like"/>
</dbReference>
<accession>X1PU41</accession>
<comment type="caution">
    <text evidence="1">The sequence shown here is derived from an EMBL/GenBank/DDBJ whole genome shotgun (WGS) entry which is preliminary data.</text>
</comment>
<dbReference type="PANTHER" id="PTHR41368:SF1">
    <property type="entry name" value="PROTEIN YGHO"/>
    <property type="match status" value="1"/>
</dbReference>
<sequence length="259" mass="30023">GRILGLINNKANSLKDQKYARWTFLDCVDDENTVHSLLEQIERWGKEKEMIFAVGPRGFSDQEPQGAIVEGFEERAAIGTHYNKPYMINHITNFGYKKDVDWISYKMDVPESLPEIYQSILKETLEKTNLTHMSFTKKSELKPLIVPIFRLFNETYKDLYSFAPIGENQMKNLAKKYMPILDPRFVQVVKDKDRLVAFAIVMPDLTAGLKKANGHLYPLGFIHILLAKRRTKVLQFLLVGIHKDYRSQGIFTLFAEYLK</sequence>
<feature type="non-terminal residue" evidence="1">
    <location>
        <position position="259"/>
    </location>
</feature>
<protein>
    <recommendedName>
        <fullName evidence="2">N-acetyltransferase domain-containing protein</fullName>
    </recommendedName>
</protein>
<evidence type="ECO:0000313" key="1">
    <source>
        <dbReference type="EMBL" id="GAI34384.1"/>
    </source>
</evidence>
<name>X1PU41_9ZZZZ</name>
<dbReference type="SUPFAM" id="SSF55729">
    <property type="entry name" value="Acyl-CoA N-acyltransferases (Nat)"/>
    <property type="match status" value="1"/>
</dbReference>
<evidence type="ECO:0008006" key="2">
    <source>
        <dbReference type="Google" id="ProtNLM"/>
    </source>
</evidence>
<organism evidence="1">
    <name type="scientific">marine sediment metagenome</name>
    <dbReference type="NCBI Taxonomy" id="412755"/>
    <lineage>
        <taxon>unclassified sequences</taxon>
        <taxon>metagenomes</taxon>
        <taxon>ecological metagenomes</taxon>
    </lineage>
</organism>
<dbReference type="InterPro" id="IPR016181">
    <property type="entry name" value="Acyl_CoA_acyltransferase"/>
</dbReference>
<gene>
    <name evidence="1" type="ORF">S06H3_45600</name>
</gene>
<dbReference type="Gene3D" id="3.40.630.30">
    <property type="match status" value="1"/>
</dbReference>
<proteinExistence type="predicted"/>
<dbReference type="PANTHER" id="PTHR41368">
    <property type="entry name" value="PROTEIN YGHO"/>
    <property type="match status" value="1"/>
</dbReference>
<feature type="non-terminal residue" evidence="1">
    <location>
        <position position="1"/>
    </location>
</feature>
<reference evidence="1" key="1">
    <citation type="journal article" date="2014" name="Front. Microbiol.">
        <title>High frequency of phylogenetically diverse reductive dehalogenase-homologous genes in deep subseafloor sedimentary metagenomes.</title>
        <authorList>
            <person name="Kawai M."/>
            <person name="Futagami T."/>
            <person name="Toyoda A."/>
            <person name="Takaki Y."/>
            <person name="Nishi S."/>
            <person name="Hori S."/>
            <person name="Arai W."/>
            <person name="Tsubouchi T."/>
            <person name="Morono Y."/>
            <person name="Uchiyama I."/>
            <person name="Ito T."/>
            <person name="Fujiyama A."/>
            <person name="Inagaki F."/>
            <person name="Takami H."/>
        </authorList>
    </citation>
    <scope>NUCLEOTIDE SEQUENCE</scope>
    <source>
        <strain evidence="1">Expedition CK06-06</strain>
    </source>
</reference>